<dbReference type="PANTHER" id="PTHR45913:SF5">
    <property type="entry name" value="GENERAL TRANSCRIPTION FACTOR II-I REPEAT DOMAIN-CONTAINING PROTEIN 2A-LIKE PROTEIN"/>
    <property type="match status" value="1"/>
</dbReference>
<dbReference type="InterPro" id="IPR012337">
    <property type="entry name" value="RNaseH-like_sf"/>
</dbReference>
<protein>
    <submittedName>
        <fullName evidence="3">Protein FAM200A-like</fullName>
    </submittedName>
</protein>
<proteinExistence type="predicted"/>
<accession>A0ABM4D0E3</accession>
<organism evidence="2 3">
    <name type="scientific">Hydra vulgaris</name>
    <name type="common">Hydra</name>
    <name type="synonym">Hydra attenuata</name>
    <dbReference type="NCBI Taxonomy" id="6087"/>
    <lineage>
        <taxon>Eukaryota</taxon>
        <taxon>Metazoa</taxon>
        <taxon>Cnidaria</taxon>
        <taxon>Hydrozoa</taxon>
        <taxon>Hydroidolina</taxon>
        <taxon>Anthoathecata</taxon>
        <taxon>Aplanulata</taxon>
        <taxon>Hydridae</taxon>
        <taxon>Hydra</taxon>
    </lineage>
</organism>
<evidence type="ECO:0000313" key="3">
    <source>
        <dbReference type="RefSeq" id="XP_065667709.1"/>
    </source>
</evidence>
<dbReference type="PANTHER" id="PTHR45913">
    <property type="entry name" value="EPM2A-INTERACTING PROTEIN 1"/>
    <property type="match status" value="1"/>
</dbReference>
<dbReference type="RefSeq" id="XP_065667709.1">
    <property type="nucleotide sequence ID" value="XM_065811637.1"/>
</dbReference>
<keyword evidence="2" id="KW-1185">Reference proteome</keyword>
<name>A0ABM4D0E3_HYDVU</name>
<dbReference type="SUPFAM" id="SSF53098">
    <property type="entry name" value="Ribonuclease H-like"/>
    <property type="match status" value="1"/>
</dbReference>
<reference evidence="3" key="1">
    <citation type="submission" date="2025-08" db="UniProtKB">
        <authorList>
            <consortium name="RefSeq"/>
        </authorList>
    </citation>
    <scope>IDENTIFICATION</scope>
</reference>
<gene>
    <name evidence="3" type="primary">LOC136088001</name>
</gene>
<dbReference type="Proteomes" id="UP001652625">
    <property type="component" value="Chromosome 12"/>
</dbReference>
<feature type="domain" description="DUF4371" evidence="1">
    <location>
        <begin position="60"/>
        <end position="173"/>
    </location>
</feature>
<evidence type="ECO:0000313" key="2">
    <source>
        <dbReference type="Proteomes" id="UP001652625"/>
    </source>
</evidence>
<dbReference type="InterPro" id="IPR025398">
    <property type="entry name" value="DUF4371"/>
</dbReference>
<dbReference type="Pfam" id="PF14291">
    <property type="entry name" value="DUF4371"/>
    <property type="match status" value="1"/>
</dbReference>
<dbReference type="GeneID" id="136088001"/>
<sequence>MNILSSSKESNITTEASFIIAWNIERSKHPYADGEFVKQNLLDVISVLDPNNSKLQRLISNNSVSRHTIERIISEINVEVEQHLLNDLKNCEGFNLASDESTDIQDKPQMAIFVRYLTSDVLVKEELLDLLELKDTTCDLKEALDTVLVKGNTPKNKFVSVATDGATAMVGKHIGLIGLLLSDPTYREFIPVYCVAHRGHLAAKHFNFPIIFKSVLESVNYIRSNAKNDRQFKNF</sequence>
<evidence type="ECO:0000259" key="1">
    <source>
        <dbReference type="Pfam" id="PF14291"/>
    </source>
</evidence>